<protein>
    <submittedName>
        <fullName evidence="1">11457_t:CDS:1</fullName>
    </submittedName>
</protein>
<evidence type="ECO:0000313" key="2">
    <source>
        <dbReference type="Proteomes" id="UP000789366"/>
    </source>
</evidence>
<proteinExistence type="predicted"/>
<feature type="non-terminal residue" evidence="1">
    <location>
        <position position="1"/>
    </location>
</feature>
<organism evidence="1 2">
    <name type="scientific">Cetraspora pellucida</name>
    <dbReference type="NCBI Taxonomy" id="1433469"/>
    <lineage>
        <taxon>Eukaryota</taxon>
        <taxon>Fungi</taxon>
        <taxon>Fungi incertae sedis</taxon>
        <taxon>Mucoromycota</taxon>
        <taxon>Glomeromycotina</taxon>
        <taxon>Glomeromycetes</taxon>
        <taxon>Diversisporales</taxon>
        <taxon>Gigasporaceae</taxon>
        <taxon>Cetraspora</taxon>
    </lineage>
</organism>
<dbReference type="Proteomes" id="UP000789366">
    <property type="component" value="Unassembled WGS sequence"/>
</dbReference>
<name>A0ACA9NWH6_9GLOM</name>
<accession>A0ACA9NWH6</accession>
<keyword evidence="2" id="KW-1185">Reference proteome</keyword>
<evidence type="ECO:0000313" key="1">
    <source>
        <dbReference type="EMBL" id="CAG8677029.1"/>
    </source>
</evidence>
<comment type="caution">
    <text evidence="1">The sequence shown here is derived from an EMBL/GenBank/DDBJ whole genome shotgun (WGS) entry which is preliminary data.</text>
</comment>
<feature type="non-terminal residue" evidence="1">
    <location>
        <position position="88"/>
    </location>
</feature>
<gene>
    <name evidence="1" type="ORF">SPELUC_LOCUS9957</name>
</gene>
<sequence>SAALRQYHKKRKTSFLIKNIHAFLTSRLIERSIIALTPGNTVKISKKSSEALTVLYKIDMPLARQQLQEVLRVYSMSGVLQSDKRHYK</sequence>
<dbReference type="EMBL" id="CAJVPW010017501">
    <property type="protein sequence ID" value="CAG8677029.1"/>
    <property type="molecule type" value="Genomic_DNA"/>
</dbReference>
<reference evidence="1" key="1">
    <citation type="submission" date="2021-06" db="EMBL/GenBank/DDBJ databases">
        <authorList>
            <person name="Kallberg Y."/>
            <person name="Tangrot J."/>
            <person name="Rosling A."/>
        </authorList>
    </citation>
    <scope>NUCLEOTIDE SEQUENCE</scope>
    <source>
        <strain evidence="1">28 12/20/2015</strain>
    </source>
</reference>